<organism evidence="2 3">
    <name type="scientific">Paspalum notatum var. saurae</name>
    <dbReference type="NCBI Taxonomy" id="547442"/>
    <lineage>
        <taxon>Eukaryota</taxon>
        <taxon>Viridiplantae</taxon>
        <taxon>Streptophyta</taxon>
        <taxon>Embryophyta</taxon>
        <taxon>Tracheophyta</taxon>
        <taxon>Spermatophyta</taxon>
        <taxon>Magnoliopsida</taxon>
        <taxon>Liliopsida</taxon>
        <taxon>Poales</taxon>
        <taxon>Poaceae</taxon>
        <taxon>PACMAD clade</taxon>
        <taxon>Panicoideae</taxon>
        <taxon>Andropogonodae</taxon>
        <taxon>Paspaleae</taxon>
        <taxon>Paspalinae</taxon>
        <taxon>Paspalum</taxon>
    </lineage>
</organism>
<protein>
    <recommendedName>
        <fullName evidence="1">Reverse transcriptase zinc-binding domain-containing protein</fullName>
    </recommendedName>
</protein>
<proteinExistence type="predicted"/>
<dbReference type="Pfam" id="PF13966">
    <property type="entry name" value="zf-RVT"/>
    <property type="match status" value="2"/>
</dbReference>
<evidence type="ECO:0000313" key="2">
    <source>
        <dbReference type="EMBL" id="WVZ57554.1"/>
    </source>
</evidence>
<dbReference type="PANTHER" id="PTHR33116">
    <property type="entry name" value="REVERSE TRANSCRIPTASE ZINC-BINDING DOMAIN-CONTAINING PROTEIN-RELATED-RELATED"/>
    <property type="match status" value="1"/>
</dbReference>
<sequence length="573" mass="66626">MPLKVKIFLWFFKRGVILTKDNLAKINWKGRRICEFCSKQETIQHLFFKCHYAKFLWRAVHCIFGLTPPKNLHQGDPLSPYLFLFVAEALSVLLHNKVVQGDIEELRVTRNAPGVSHLLFADDSLLFVKADLGQVTRVQELLGRFQKGTGQLISVPKCSVLMREETDQNLTEVIRTKLGLERIDFEAKYLGLPTPEGRMKSQRFQPLRERLGKRISSWSEKFLSAAGKEVLIKAVAQAIPTYTMSVFQLSASFCEELTKYIRNYWWGDEKDGRKAHWIAWDKFTRSKGRGGLGFRDLQIFNQALLARQAWRLVEFLQSLCARILKARYFPNGDLLDTAFPAQVSPTWRAIMHGLELLKKGAIWRIGCGNLVKIWRYNWIPRGRSLRPIGKRRSCRLKWVEQLIDRDRRRWDESMLERYFFPNDVEEIMKIRLPTSEQEDHVAWHYERSGCFTVRSAYRLGMELKDIEKGNDTSSSSTGSERPIWKMFWKLPVPQKVKVFAWRAVLDGFGTQQKKERRNIVMSDACEICGNGTESVHHALIRCEHAKHLRGAMRKAWRLPTEGLLVESGPEWIL</sequence>
<dbReference type="PANTHER" id="PTHR33116:SF86">
    <property type="entry name" value="REVERSE TRANSCRIPTASE DOMAIN-CONTAINING PROTEIN"/>
    <property type="match status" value="1"/>
</dbReference>
<name>A0AAQ3SN53_PASNO</name>
<dbReference type="Proteomes" id="UP001341281">
    <property type="component" value="Chromosome 02"/>
</dbReference>
<dbReference type="InterPro" id="IPR026960">
    <property type="entry name" value="RVT-Znf"/>
</dbReference>
<accession>A0AAQ3SN53</accession>
<reference evidence="2 3" key="1">
    <citation type="submission" date="2024-02" db="EMBL/GenBank/DDBJ databases">
        <title>High-quality chromosome-scale genome assembly of Pensacola bahiagrass (Paspalum notatum Flugge var. saurae).</title>
        <authorList>
            <person name="Vega J.M."/>
            <person name="Podio M."/>
            <person name="Orjuela J."/>
            <person name="Siena L.A."/>
            <person name="Pessino S.C."/>
            <person name="Combes M.C."/>
            <person name="Mariac C."/>
            <person name="Albertini E."/>
            <person name="Pupilli F."/>
            <person name="Ortiz J.P.A."/>
            <person name="Leblanc O."/>
        </authorList>
    </citation>
    <scope>NUCLEOTIDE SEQUENCE [LARGE SCALE GENOMIC DNA]</scope>
    <source>
        <strain evidence="2">R1</strain>
        <tissue evidence="2">Leaf</tissue>
    </source>
</reference>
<evidence type="ECO:0000259" key="1">
    <source>
        <dbReference type="Pfam" id="PF13966"/>
    </source>
</evidence>
<feature type="domain" description="Reverse transcriptase zinc-binding" evidence="1">
    <location>
        <begin position="478"/>
        <end position="547"/>
    </location>
</feature>
<evidence type="ECO:0000313" key="3">
    <source>
        <dbReference type="Proteomes" id="UP001341281"/>
    </source>
</evidence>
<dbReference type="AlphaFoldDB" id="A0AAQ3SN53"/>
<keyword evidence="3" id="KW-1185">Reference proteome</keyword>
<dbReference type="EMBL" id="CP144746">
    <property type="protein sequence ID" value="WVZ57554.1"/>
    <property type="molecule type" value="Genomic_DNA"/>
</dbReference>
<gene>
    <name evidence="2" type="ORF">U9M48_007926</name>
</gene>
<feature type="domain" description="Reverse transcriptase zinc-binding" evidence="1">
    <location>
        <begin position="1"/>
        <end position="57"/>
    </location>
</feature>